<keyword evidence="3" id="KW-1185">Reference proteome</keyword>
<evidence type="ECO:0000313" key="3">
    <source>
        <dbReference type="Proteomes" id="UP001222325"/>
    </source>
</evidence>
<dbReference type="EMBL" id="JARJCN010000002">
    <property type="protein sequence ID" value="KAJ7103084.1"/>
    <property type="molecule type" value="Genomic_DNA"/>
</dbReference>
<feature type="region of interest" description="Disordered" evidence="1">
    <location>
        <begin position="1"/>
        <end position="61"/>
    </location>
</feature>
<evidence type="ECO:0000256" key="1">
    <source>
        <dbReference type="SAM" id="MobiDB-lite"/>
    </source>
</evidence>
<comment type="caution">
    <text evidence="2">The sequence shown here is derived from an EMBL/GenBank/DDBJ whole genome shotgun (WGS) entry which is preliminary data.</text>
</comment>
<gene>
    <name evidence="2" type="ORF">B0H15DRAFT_942592</name>
</gene>
<proteinExistence type="predicted"/>
<reference evidence="2" key="1">
    <citation type="submission" date="2023-03" db="EMBL/GenBank/DDBJ databases">
        <title>Massive genome expansion in bonnet fungi (Mycena s.s.) driven by repeated elements and novel gene families across ecological guilds.</title>
        <authorList>
            <consortium name="Lawrence Berkeley National Laboratory"/>
            <person name="Harder C.B."/>
            <person name="Miyauchi S."/>
            <person name="Viragh M."/>
            <person name="Kuo A."/>
            <person name="Thoen E."/>
            <person name="Andreopoulos B."/>
            <person name="Lu D."/>
            <person name="Skrede I."/>
            <person name="Drula E."/>
            <person name="Henrissat B."/>
            <person name="Morin E."/>
            <person name="Kohler A."/>
            <person name="Barry K."/>
            <person name="LaButti K."/>
            <person name="Morin E."/>
            <person name="Salamov A."/>
            <person name="Lipzen A."/>
            <person name="Mereny Z."/>
            <person name="Hegedus B."/>
            <person name="Baldrian P."/>
            <person name="Stursova M."/>
            <person name="Weitz H."/>
            <person name="Taylor A."/>
            <person name="Grigoriev I.V."/>
            <person name="Nagy L.G."/>
            <person name="Martin F."/>
            <person name="Kauserud H."/>
        </authorList>
    </citation>
    <scope>NUCLEOTIDE SEQUENCE</scope>
    <source>
        <strain evidence="2">CBHHK173m</strain>
    </source>
</reference>
<dbReference type="Proteomes" id="UP001222325">
    <property type="component" value="Unassembled WGS sequence"/>
</dbReference>
<protein>
    <submittedName>
        <fullName evidence="2">Uncharacterized protein</fullName>
    </submittedName>
</protein>
<feature type="region of interest" description="Disordered" evidence="1">
    <location>
        <begin position="156"/>
        <end position="254"/>
    </location>
</feature>
<organism evidence="2 3">
    <name type="scientific">Mycena belliarum</name>
    <dbReference type="NCBI Taxonomy" id="1033014"/>
    <lineage>
        <taxon>Eukaryota</taxon>
        <taxon>Fungi</taxon>
        <taxon>Dikarya</taxon>
        <taxon>Basidiomycota</taxon>
        <taxon>Agaricomycotina</taxon>
        <taxon>Agaricomycetes</taxon>
        <taxon>Agaricomycetidae</taxon>
        <taxon>Agaricales</taxon>
        <taxon>Marasmiineae</taxon>
        <taxon>Mycenaceae</taxon>
        <taxon>Mycena</taxon>
    </lineage>
</organism>
<dbReference type="AlphaFoldDB" id="A0AAD6XVU6"/>
<evidence type="ECO:0000313" key="2">
    <source>
        <dbReference type="EMBL" id="KAJ7103084.1"/>
    </source>
</evidence>
<feature type="compositionally biased region" description="Basic residues" evidence="1">
    <location>
        <begin position="38"/>
        <end position="47"/>
    </location>
</feature>
<sequence length="254" mass="28014">MRPRARRGHSEMGAGAVGHRVTSQTPPSKRTNTSLPQSRRRATHRRSTLLPLPTPTCGRRAHHGCSRDVAGAPAAYLHAQYGRRARHGHATEPHPRARQRIRCLPRLNGSCMPSRCPRCLRVSHRHSGCVQPWRCVCRRTNGTQRRANASALTREMHAAAAATHTQQRSSSALPTRRPGLPRPTAAPSAPKSGPAHPSLSSPRPIAAPSLRPTPLHSRFGRVGRSPTSVPMRSPRPSRSRSRIGRVRYTEYVRT</sequence>
<name>A0AAD6XVU6_9AGAR</name>
<feature type="compositionally biased region" description="Low complexity" evidence="1">
    <location>
        <begin position="158"/>
        <end position="187"/>
    </location>
</feature>
<accession>A0AAD6XVU6</accession>
<feature type="compositionally biased region" description="Basic residues" evidence="1">
    <location>
        <begin position="235"/>
        <end position="245"/>
    </location>
</feature>
<feature type="compositionally biased region" description="Polar residues" evidence="1">
    <location>
        <begin position="21"/>
        <end position="37"/>
    </location>
</feature>
<feature type="compositionally biased region" description="Low complexity" evidence="1">
    <location>
        <begin position="224"/>
        <end position="234"/>
    </location>
</feature>